<evidence type="ECO:0000256" key="1">
    <source>
        <dbReference type="SAM" id="MobiDB-lite"/>
    </source>
</evidence>
<accession>A0A7X5V3R6</accession>
<dbReference type="RefSeq" id="WP_167301493.1">
    <property type="nucleotide sequence ID" value="NZ_JAASQV010000007.1"/>
</dbReference>
<sequence>MSFSLLALRRLKVFSHGRAVYDERFHLGVNVIRGENGSGKSTIADFIFYVFGGEFDDWKDRARQCDEVRAEIQTASATLTLRRLIGAKQEPITVFYGRLEDAEKSPIEGWERYPIRRQSEKQLGFSQVLFRASGIPEAPSDEGANVTAHQIMRLLYSDQRTPAPRLFRFERFDTRDIRAAVGDLLLGANSYALYEAQVELRTATKLLEDRQQRLRSLLEAIPSDYGSMNTGELGARIAALSTEADRLVEQIGSLDEDEPEDAEKEFQNRRTDAVKELRGQRTSLRRIEEQSERLGLEITDLDVFVDYLEETMGKVNAASSIADALGAIDFAYCPACLEPLDGERESGRCVVCTKPVDPERESARYLEIKLDISLQLRETRQILEGKELELQKTGQELRSARQAMTKRSIAFQSEFELAASPREARLAGLNQRIGEIGQQIAYLGSVRELAEKVAKLIAERDDAQKSVDVVTARIDSLRMASGGRVTQAMGLVGAMTKELLKRDLKRQEEFADPRQVTVDFEDDAILVDGKLNFAESSNVVLKNAAILALLGAAASDEKFYHPRFLLMDNVEDKGMEQVRSYNFQKMIVDLSKRVRLTHQIIFTTSMPNPALDLEHLAIGPHYTEHYRTLNFDGRPYPDDDPEPDNEAYSD</sequence>
<dbReference type="Pfam" id="PF13476">
    <property type="entry name" value="AAA_23"/>
    <property type="match status" value="1"/>
</dbReference>
<dbReference type="Proteomes" id="UP000564677">
    <property type="component" value="Unassembled WGS sequence"/>
</dbReference>
<feature type="domain" description="Rad50/SbcC-type AAA" evidence="2">
    <location>
        <begin position="25"/>
        <end position="213"/>
    </location>
</feature>
<evidence type="ECO:0000313" key="3">
    <source>
        <dbReference type="EMBL" id="NIJ67383.1"/>
    </source>
</evidence>
<organism evidence="3 4">
    <name type="scientific">Sphingomonas leidyi</name>
    <dbReference type="NCBI Taxonomy" id="68569"/>
    <lineage>
        <taxon>Bacteria</taxon>
        <taxon>Pseudomonadati</taxon>
        <taxon>Pseudomonadota</taxon>
        <taxon>Alphaproteobacteria</taxon>
        <taxon>Sphingomonadales</taxon>
        <taxon>Sphingomonadaceae</taxon>
        <taxon>Sphingomonas</taxon>
    </lineage>
</organism>
<comment type="caution">
    <text evidence="3">The sequence shown here is derived from an EMBL/GenBank/DDBJ whole genome shotgun (WGS) entry which is preliminary data.</text>
</comment>
<dbReference type="InterPro" id="IPR027417">
    <property type="entry name" value="P-loop_NTPase"/>
</dbReference>
<dbReference type="Gene3D" id="3.40.50.300">
    <property type="entry name" value="P-loop containing nucleotide triphosphate hydrolases"/>
    <property type="match status" value="1"/>
</dbReference>
<keyword evidence="4" id="KW-1185">Reference proteome</keyword>
<evidence type="ECO:0000259" key="2">
    <source>
        <dbReference type="Pfam" id="PF13476"/>
    </source>
</evidence>
<dbReference type="GO" id="GO:0006302">
    <property type="term" value="P:double-strand break repair"/>
    <property type="evidence" value="ECO:0007669"/>
    <property type="project" value="InterPro"/>
</dbReference>
<feature type="region of interest" description="Disordered" evidence="1">
    <location>
        <begin position="630"/>
        <end position="650"/>
    </location>
</feature>
<gene>
    <name evidence="3" type="ORF">FHR20_004367</name>
</gene>
<reference evidence="3 4" key="1">
    <citation type="submission" date="2020-03" db="EMBL/GenBank/DDBJ databases">
        <title>Genomic Encyclopedia of Type Strains, Phase IV (KMG-IV): sequencing the most valuable type-strain genomes for metagenomic binning, comparative biology and taxonomic classification.</title>
        <authorList>
            <person name="Goeker M."/>
        </authorList>
    </citation>
    <scope>NUCLEOTIDE SEQUENCE [LARGE SCALE GENOMIC DNA]</scope>
    <source>
        <strain evidence="3 4">DSM 4733</strain>
    </source>
</reference>
<protein>
    <submittedName>
        <fullName evidence="3">Uncharacterized small protein (DUF1192 family)</fullName>
    </submittedName>
</protein>
<evidence type="ECO:0000313" key="4">
    <source>
        <dbReference type="Proteomes" id="UP000564677"/>
    </source>
</evidence>
<dbReference type="EMBL" id="JAASQV010000007">
    <property type="protein sequence ID" value="NIJ67383.1"/>
    <property type="molecule type" value="Genomic_DNA"/>
</dbReference>
<dbReference type="InterPro" id="IPR038729">
    <property type="entry name" value="Rad50/SbcC_AAA"/>
</dbReference>
<feature type="compositionally biased region" description="Acidic residues" evidence="1">
    <location>
        <begin position="638"/>
        <end position="650"/>
    </location>
</feature>
<name>A0A7X5V3R6_9SPHN</name>
<proteinExistence type="predicted"/>
<dbReference type="GO" id="GO:0016887">
    <property type="term" value="F:ATP hydrolysis activity"/>
    <property type="evidence" value="ECO:0007669"/>
    <property type="project" value="InterPro"/>
</dbReference>
<dbReference type="SUPFAM" id="SSF52540">
    <property type="entry name" value="P-loop containing nucleoside triphosphate hydrolases"/>
    <property type="match status" value="1"/>
</dbReference>
<dbReference type="AlphaFoldDB" id="A0A7X5V3R6"/>